<dbReference type="RefSeq" id="WP_018030233.1">
    <property type="nucleotide sequence ID" value="NZ_JBGZXB010000038.1"/>
</dbReference>
<gene>
    <name evidence="11" type="ORF">NCTC12278_01386</name>
</gene>
<dbReference type="Pfam" id="PF01066">
    <property type="entry name" value="CDP-OH_P_transf"/>
    <property type="match status" value="1"/>
</dbReference>
<dbReference type="Proteomes" id="UP000249495">
    <property type="component" value="Chromosome 1"/>
</dbReference>
<keyword evidence="9" id="KW-1208">Phospholipid metabolism</keyword>
<evidence type="ECO:0000256" key="9">
    <source>
        <dbReference type="ARBA" id="ARBA00023264"/>
    </source>
</evidence>
<evidence type="ECO:0000256" key="6">
    <source>
        <dbReference type="ARBA" id="ARBA00023098"/>
    </source>
</evidence>
<dbReference type="KEGG" id="sfer:NCTC12278_01386"/>
<evidence type="ECO:0000256" key="4">
    <source>
        <dbReference type="ARBA" id="ARBA00022692"/>
    </source>
</evidence>
<evidence type="ECO:0000256" key="1">
    <source>
        <dbReference type="ARBA" id="ARBA00004141"/>
    </source>
</evidence>
<evidence type="ECO:0000256" key="8">
    <source>
        <dbReference type="ARBA" id="ARBA00023209"/>
    </source>
</evidence>
<evidence type="ECO:0000313" key="11">
    <source>
        <dbReference type="EMBL" id="SQF40807.1"/>
    </source>
</evidence>
<keyword evidence="6" id="KW-0443">Lipid metabolism</keyword>
<dbReference type="InterPro" id="IPR043130">
    <property type="entry name" value="CDP-OH_PTrfase_TM_dom"/>
</dbReference>
<feature type="transmembrane region" description="Helical" evidence="10">
    <location>
        <begin position="12"/>
        <end position="28"/>
    </location>
</feature>
<organism evidence="11 12">
    <name type="scientific">Streptococcus ferus</name>
    <dbReference type="NCBI Taxonomy" id="1345"/>
    <lineage>
        <taxon>Bacteria</taxon>
        <taxon>Bacillati</taxon>
        <taxon>Bacillota</taxon>
        <taxon>Bacilli</taxon>
        <taxon>Lactobacillales</taxon>
        <taxon>Streptococcaceae</taxon>
        <taxon>Streptococcus</taxon>
    </lineage>
</organism>
<proteinExistence type="inferred from homology"/>
<sequence>MFIGEYKLSNLLSYLGAALSVVSMTYVWSYDLDLAMIFFILAGLCDLFDGRFARLFKRSVAEQAFGIELDSLCDMINFVALPLVLLIQVAYQGWLTQVIAILYALAAITRLAYFNRNAKGAEERAPYFIGLPVTYSALVFPVWYVICSIIHQDLFGLSLPYLVVLLSLAFVWNRQIPKPDKKAYQIFLILALLTTAYLLVKLLW</sequence>
<dbReference type="PANTHER" id="PTHR14269">
    <property type="entry name" value="CDP-DIACYLGLYCEROL--GLYCEROL-3-PHOSPHATE 3-PHOSPHATIDYLTRANSFERASE-RELATED"/>
    <property type="match status" value="1"/>
</dbReference>
<dbReference type="STRING" id="1123303.GCA_000372425_00903"/>
<feature type="transmembrane region" description="Helical" evidence="10">
    <location>
        <begin position="125"/>
        <end position="146"/>
    </location>
</feature>
<evidence type="ECO:0000256" key="2">
    <source>
        <dbReference type="ARBA" id="ARBA00010441"/>
    </source>
</evidence>
<keyword evidence="7 10" id="KW-0472">Membrane</keyword>
<dbReference type="PANTHER" id="PTHR14269:SF61">
    <property type="entry name" value="CDP-DIACYLGLYCEROL--SERINE O-PHOSPHATIDYLTRANSFERASE"/>
    <property type="match status" value="1"/>
</dbReference>
<comment type="subcellular location">
    <subcellularLocation>
        <location evidence="1">Membrane</location>
        <topology evidence="1">Multi-pass membrane protein</topology>
    </subcellularLocation>
</comment>
<keyword evidence="8" id="KW-0594">Phospholipid biosynthesis</keyword>
<keyword evidence="3" id="KW-0444">Lipid biosynthesis</keyword>
<evidence type="ECO:0000256" key="3">
    <source>
        <dbReference type="ARBA" id="ARBA00022516"/>
    </source>
</evidence>
<evidence type="ECO:0000256" key="5">
    <source>
        <dbReference type="ARBA" id="ARBA00022989"/>
    </source>
</evidence>
<accession>A0A2X3W5I2</accession>
<protein>
    <submittedName>
        <fullName evidence="11">Phosphatidylserine synthase</fullName>
        <ecNumber evidence="11">2.7.8.8</ecNumber>
    </submittedName>
</protein>
<feature type="transmembrane region" description="Helical" evidence="10">
    <location>
        <begin position="184"/>
        <end position="203"/>
    </location>
</feature>
<dbReference type="AlphaFoldDB" id="A0A2X3W5I2"/>
<dbReference type="GO" id="GO:0008654">
    <property type="term" value="P:phospholipid biosynthetic process"/>
    <property type="evidence" value="ECO:0007669"/>
    <property type="project" value="UniProtKB-KW"/>
</dbReference>
<keyword evidence="12" id="KW-1185">Reference proteome</keyword>
<keyword evidence="11" id="KW-0808">Transferase</keyword>
<feature type="transmembrane region" description="Helical" evidence="10">
    <location>
        <begin position="34"/>
        <end position="53"/>
    </location>
</feature>
<dbReference type="GO" id="GO:0003882">
    <property type="term" value="F:CDP-diacylglycerol-serine O-phosphatidyltransferase activity"/>
    <property type="evidence" value="ECO:0007669"/>
    <property type="project" value="UniProtKB-EC"/>
</dbReference>
<comment type="similarity">
    <text evidence="2">Belongs to the CDP-alcohol phosphatidyltransferase class-I family.</text>
</comment>
<evidence type="ECO:0000313" key="12">
    <source>
        <dbReference type="Proteomes" id="UP000249495"/>
    </source>
</evidence>
<feature type="transmembrane region" description="Helical" evidence="10">
    <location>
        <begin position="152"/>
        <end position="172"/>
    </location>
</feature>
<dbReference type="EMBL" id="LS483343">
    <property type="protein sequence ID" value="SQF40807.1"/>
    <property type="molecule type" value="Genomic_DNA"/>
</dbReference>
<evidence type="ECO:0000256" key="10">
    <source>
        <dbReference type="SAM" id="Phobius"/>
    </source>
</evidence>
<dbReference type="EC" id="2.7.8.8" evidence="11"/>
<evidence type="ECO:0000256" key="7">
    <source>
        <dbReference type="ARBA" id="ARBA00023136"/>
    </source>
</evidence>
<feature type="transmembrane region" description="Helical" evidence="10">
    <location>
        <begin position="65"/>
        <end position="88"/>
    </location>
</feature>
<reference evidence="11 12" key="1">
    <citation type="submission" date="2018-06" db="EMBL/GenBank/DDBJ databases">
        <authorList>
            <consortium name="Pathogen Informatics"/>
            <person name="Doyle S."/>
        </authorList>
    </citation>
    <scope>NUCLEOTIDE SEQUENCE [LARGE SCALE GENOMIC DNA]</scope>
    <source>
        <strain evidence="11 12">NCTC12278</strain>
    </source>
</reference>
<keyword evidence="4 10" id="KW-0812">Transmembrane</keyword>
<dbReference type="InterPro" id="IPR000462">
    <property type="entry name" value="CDP-OH_P_trans"/>
</dbReference>
<feature type="transmembrane region" description="Helical" evidence="10">
    <location>
        <begin position="94"/>
        <end position="113"/>
    </location>
</feature>
<keyword evidence="5 10" id="KW-1133">Transmembrane helix</keyword>
<dbReference type="Gene3D" id="1.20.120.1760">
    <property type="match status" value="1"/>
</dbReference>
<name>A0A2X3W5I2_9STRE</name>
<dbReference type="GO" id="GO:0016020">
    <property type="term" value="C:membrane"/>
    <property type="evidence" value="ECO:0007669"/>
    <property type="project" value="UniProtKB-SubCell"/>
</dbReference>
<dbReference type="InterPro" id="IPR050324">
    <property type="entry name" value="CDP-alcohol_PTase-I"/>
</dbReference>